<dbReference type="AlphaFoldDB" id="A0A2S1SL48"/>
<proteinExistence type="predicted"/>
<accession>A0A2S1SL48</accession>
<dbReference type="Proteomes" id="UP000244937">
    <property type="component" value="Chromosome"/>
</dbReference>
<keyword evidence="2" id="KW-1185">Reference proteome</keyword>
<protein>
    <recommendedName>
        <fullName evidence="3">Lipocalin-like domain-containing protein</fullName>
    </recommendedName>
</protein>
<dbReference type="KEGG" id="fpal:HYN49_01085"/>
<dbReference type="EMBL" id="CP029187">
    <property type="protein sequence ID" value="AWI27134.1"/>
    <property type="molecule type" value="Genomic_DNA"/>
</dbReference>
<gene>
    <name evidence="1" type="ORF">HYN49_01085</name>
</gene>
<evidence type="ECO:0000313" key="1">
    <source>
        <dbReference type="EMBL" id="AWI27134.1"/>
    </source>
</evidence>
<dbReference type="OrthoDB" id="826659at2"/>
<name>A0A2S1SL48_9FLAO</name>
<evidence type="ECO:0008006" key="3">
    <source>
        <dbReference type="Google" id="ProtNLM"/>
    </source>
</evidence>
<reference evidence="1 2" key="1">
    <citation type="submission" date="2018-05" db="EMBL/GenBank/DDBJ databases">
        <title>Genome sequencing of Flavobacterium sp. HYN0049.</title>
        <authorList>
            <person name="Yi H."/>
            <person name="Baek C."/>
        </authorList>
    </citation>
    <scope>NUCLEOTIDE SEQUENCE [LARGE SCALE GENOMIC DNA]</scope>
    <source>
        <strain evidence="1 2">HYN0049</strain>
    </source>
</reference>
<sequence length="135" mass="15023">MSCSSDDDSAATSTTEISNTVSSGAWRVTYFMDDDNDETNHFAGYNFTFGSNNVLTATNGTNTYTGVWMVSTENPGDDHPNLEDIDFDIIFNSPDNFVDLTEDWEILERTSTKIRMKHVSGGDGSIDYLTFEKNT</sequence>
<organism evidence="1 2">
    <name type="scientific">Flavobacterium pallidum</name>
    <dbReference type="NCBI Taxonomy" id="2172098"/>
    <lineage>
        <taxon>Bacteria</taxon>
        <taxon>Pseudomonadati</taxon>
        <taxon>Bacteroidota</taxon>
        <taxon>Flavobacteriia</taxon>
        <taxon>Flavobacteriales</taxon>
        <taxon>Flavobacteriaceae</taxon>
        <taxon>Flavobacterium</taxon>
    </lineage>
</organism>
<evidence type="ECO:0000313" key="2">
    <source>
        <dbReference type="Proteomes" id="UP000244937"/>
    </source>
</evidence>